<proteinExistence type="predicted"/>
<keyword evidence="2" id="KW-1185">Reference proteome</keyword>
<name>A0ABN9XHB9_9DINO</name>
<sequence length="100" mass="11086">MCAECTRRGFTARNGQCYQCTDTCQQGLPKSAFSEFLLLSSLGSADFMYARRGGAWNPSLRFRHSSRVRITSLATLHCASNVHVNLSSNWGDYDGPEMQG</sequence>
<evidence type="ECO:0000313" key="2">
    <source>
        <dbReference type="Proteomes" id="UP001189429"/>
    </source>
</evidence>
<dbReference type="Proteomes" id="UP001189429">
    <property type="component" value="Unassembled WGS sequence"/>
</dbReference>
<reference evidence="1" key="1">
    <citation type="submission" date="2023-10" db="EMBL/GenBank/DDBJ databases">
        <authorList>
            <person name="Chen Y."/>
            <person name="Shah S."/>
            <person name="Dougan E. K."/>
            <person name="Thang M."/>
            <person name="Chan C."/>
        </authorList>
    </citation>
    <scope>NUCLEOTIDE SEQUENCE [LARGE SCALE GENOMIC DNA]</scope>
</reference>
<gene>
    <name evidence="1" type="ORF">PCOR1329_LOCUS75818</name>
</gene>
<accession>A0ABN9XHB9</accession>
<protein>
    <recommendedName>
        <fullName evidence="3">Beta-galactosidase</fullName>
    </recommendedName>
</protein>
<evidence type="ECO:0008006" key="3">
    <source>
        <dbReference type="Google" id="ProtNLM"/>
    </source>
</evidence>
<comment type="caution">
    <text evidence="1">The sequence shown here is derived from an EMBL/GenBank/DDBJ whole genome shotgun (WGS) entry which is preliminary data.</text>
</comment>
<evidence type="ECO:0000313" key="1">
    <source>
        <dbReference type="EMBL" id="CAK0897734.1"/>
    </source>
</evidence>
<organism evidence="1 2">
    <name type="scientific">Prorocentrum cordatum</name>
    <dbReference type="NCBI Taxonomy" id="2364126"/>
    <lineage>
        <taxon>Eukaryota</taxon>
        <taxon>Sar</taxon>
        <taxon>Alveolata</taxon>
        <taxon>Dinophyceae</taxon>
        <taxon>Prorocentrales</taxon>
        <taxon>Prorocentraceae</taxon>
        <taxon>Prorocentrum</taxon>
    </lineage>
</organism>
<dbReference type="EMBL" id="CAUYUJ010020376">
    <property type="protein sequence ID" value="CAK0897734.1"/>
    <property type="molecule type" value="Genomic_DNA"/>
</dbReference>